<keyword evidence="3" id="KW-0472">Membrane</keyword>
<keyword evidence="5" id="KW-0418">Kinase</keyword>
<dbReference type="EC" id="2.7.13.3" evidence="2"/>
<dbReference type="InterPro" id="IPR003594">
    <property type="entry name" value="HATPase_dom"/>
</dbReference>
<dbReference type="Pfam" id="PF02518">
    <property type="entry name" value="HATPase_c"/>
    <property type="match status" value="1"/>
</dbReference>
<dbReference type="PANTHER" id="PTHR43065">
    <property type="entry name" value="SENSOR HISTIDINE KINASE"/>
    <property type="match status" value="1"/>
</dbReference>
<feature type="transmembrane region" description="Helical" evidence="3">
    <location>
        <begin position="36"/>
        <end position="58"/>
    </location>
</feature>
<name>A0A7Y0LFE6_9GAMM</name>
<evidence type="ECO:0000313" key="6">
    <source>
        <dbReference type="Proteomes" id="UP000568664"/>
    </source>
</evidence>
<evidence type="ECO:0000259" key="4">
    <source>
        <dbReference type="PROSITE" id="PS50109"/>
    </source>
</evidence>
<dbReference type="EMBL" id="JABBXH010000004">
    <property type="protein sequence ID" value="NMP32701.1"/>
    <property type="molecule type" value="Genomic_DNA"/>
</dbReference>
<dbReference type="Proteomes" id="UP000568664">
    <property type="component" value="Unassembled WGS sequence"/>
</dbReference>
<dbReference type="InterPro" id="IPR004358">
    <property type="entry name" value="Sig_transdc_His_kin-like_C"/>
</dbReference>
<dbReference type="GO" id="GO:0004673">
    <property type="term" value="F:protein histidine kinase activity"/>
    <property type="evidence" value="ECO:0007669"/>
    <property type="project" value="UniProtKB-EC"/>
</dbReference>
<dbReference type="Gene3D" id="1.10.287.130">
    <property type="match status" value="1"/>
</dbReference>
<keyword evidence="3" id="KW-0812">Transmembrane</keyword>
<keyword evidence="5" id="KW-0808">Transferase</keyword>
<proteinExistence type="predicted"/>
<dbReference type="InterPro" id="IPR005467">
    <property type="entry name" value="His_kinase_dom"/>
</dbReference>
<keyword evidence="6" id="KW-1185">Reference proteome</keyword>
<reference evidence="5 6" key="1">
    <citation type="submission" date="2020-04" db="EMBL/GenBank/DDBJ databases">
        <title>Thalassotalea sp. M1531, isolated from the surface of marine red alga.</title>
        <authorList>
            <person name="Pang L."/>
            <person name="Lu D.-C."/>
        </authorList>
    </citation>
    <scope>NUCLEOTIDE SEQUENCE [LARGE SCALE GENOMIC DNA]</scope>
    <source>
        <strain evidence="5 6">M1531</strain>
    </source>
</reference>
<protein>
    <recommendedName>
        <fullName evidence="2">histidine kinase</fullName>
        <ecNumber evidence="2">2.7.13.3</ecNumber>
    </recommendedName>
</protein>
<keyword evidence="3" id="KW-1133">Transmembrane helix</keyword>
<comment type="caution">
    <text evidence="5">The sequence shown here is derived from an EMBL/GenBank/DDBJ whole genome shotgun (WGS) entry which is preliminary data.</text>
</comment>
<dbReference type="InterPro" id="IPR036890">
    <property type="entry name" value="HATPase_C_sf"/>
</dbReference>
<evidence type="ECO:0000256" key="2">
    <source>
        <dbReference type="ARBA" id="ARBA00012438"/>
    </source>
</evidence>
<evidence type="ECO:0000256" key="3">
    <source>
        <dbReference type="SAM" id="Phobius"/>
    </source>
</evidence>
<comment type="catalytic activity">
    <reaction evidence="1">
        <text>ATP + protein L-histidine = ADP + protein N-phospho-L-histidine.</text>
        <dbReference type="EC" id="2.7.13.3"/>
    </reaction>
</comment>
<dbReference type="AlphaFoldDB" id="A0A7Y0LFE6"/>
<dbReference type="Gene3D" id="3.30.565.10">
    <property type="entry name" value="Histidine kinase-like ATPase, C-terminal domain"/>
    <property type="match status" value="1"/>
</dbReference>
<accession>A0A7Y0LFE6</accession>
<dbReference type="CDD" id="cd00075">
    <property type="entry name" value="HATPase"/>
    <property type="match status" value="1"/>
</dbReference>
<dbReference type="PANTHER" id="PTHR43065:SF47">
    <property type="match status" value="1"/>
</dbReference>
<organism evidence="5 6">
    <name type="scientific">Thalassotalea algicola</name>
    <dbReference type="NCBI Taxonomy" id="2716224"/>
    <lineage>
        <taxon>Bacteria</taxon>
        <taxon>Pseudomonadati</taxon>
        <taxon>Pseudomonadota</taxon>
        <taxon>Gammaproteobacteria</taxon>
        <taxon>Alteromonadales</taxon>
        <taxon>Colwelliaceae</taxon>
        <taxon>Thalassotalea</taxon>
    </lineage>
</organism>
<dbReference type="PROSITE" id="PS50109">
    <property type="entry name" value="HIS_KIN"/>
    <property type="match status" value="1"/>
</dbReference>
<dbReference type="SMART" id="SM00387">
    <property type="entry name" value="HATPase_c"/>
    <property type="match status" value="1"/>
</dbReference>
<gene>
    <name evidence="5" type="ORF">HII17_14155</name>
</gene>
<dbReference type="PRINTS" id="PR00344">
    <property type="entry name" value="BCTRLSENSOR"/>
</dbReference>
<dbReference type="SUPFAM" id="SSF55874">
    <property type="entry name" value="ATPase domain of HSP90 chaperone/DNA topoisomerase II/histidine kinase"/>
    <property type="match status" value="1"/>
</dbReference>
<evidence type="ECO:0000313" key="5">
    <source>
        <dbReference type="EMBL" id="NMP32701.1"/>
    </source>
</evidence>
<feature type="domain" description="Histidine kinase" evidence="4">
    <location>
        <begin position="105"/>
        <end position="336"/>
    </location>
</feature>
<sequence>MYQPIIDFVGNNIGKFIVFTDVSLALEKRNNSLQQAIAFLLLMFVVGFLIFNFVLVVIDNQIKNYQKDLFGQRSNLKATIKQLKSTQAQLIEKEKFAALGNLVAGVAHEVNTPIGMGVTASTFLQDRITELKLAFEREELTAKQLEKFVKEGQETSQIIFSNLARAADLVSSFKQVAVDQSSDQHRKFNVVKLIDEVILSLRPHLKKTNHQIHVNCDKNLSIDSIPGALSQIIINLIMNSIIHGFEQTNEGEVTIDITVKDNHFYLNYKDNGKGIPEEFISRVFEPFVTTKRGEGGTGLGMHLVYNLVTQALDGDVRLYSQVDNGVSLDITFPIQNTG</sequence>
<evidence type="ECO:0000256" key="1">
    <source>
        <dbReference type="ARBA" id="ARBA00000085"/>
    </source>
</evidence>